<dbReference type="EMBL" id="JBITGY010000006">
    <property type="protein sequence ID" value="MFI6500372.1"/>
    <property type="molecule type" value="Genomic_DNA"/>
</dbReference>
<reference evidence="2 3" key="1">
    <citation type="submission" date="2024-10" db="EMBL/GenBank/DDBJ databases">
        <title>The Natural Products Discovery Center: Release of the First 8490 Sequenced Strains for Exploring Actinobacteria Biosynthetic Diversity.</title>
        <authorList>
            <person name="Kalkreuter E."/>
            <person name="Kautsar S.A."/>
            <person name="Yang D."/>
            <person name="Bader C.D."/>
            <person name="Teijaro C.N."/>
            <person name="Fluegel L."/>
            <person name="Davis C.M."/>
            <person name="Simpson J.R."/>
            <person name="Lauterbach L."/>
            <person name="Steele A.D."/>
            <person name="Gui C."/>
            <person name="Meng S."/>
            <person name="Li G."/>
            <person name="Viehrig K."/>
            <person name="Ye F."/>
            <person name="Su P."/>
            <person name="Kiefer A.F."/>
            <person name="Nichols A."/>
            <person name="Cepeda A.J."/>
            <person name="Yan W."/>
            <person name="Fan B."/>
            <person name="Jiang Y."/>
            <person name="Adhikari A."/>
            <person name="Zheng C.-J."/>
            <person name="Schuster L."/>
            <person name="Cowan T.M."/>
            <person name="Smanski M.J."/>
            <person name="Chevrette M.G."/>
            <person name="De Carvalho L.P.S."/>
            <person name="Shen B."/>
        </authorList>
    </citation>
    <scope>NUCLEOTIDE SEQUENCE [LARGE SCALE GENOMIC DNA]</scope>
    <source>
        <strain evidence="2 3">NPDC050545</strain>
    </source>
</reference>
<keyword evidence="1" id="KW-1133">Transmembrane helix</keyword>
<comment type="caution">
    <text evidence="2">The sequence shown here is derived from an EMBL/GenBank/DDBJ whole genome shotgun (WGS) entry which is preliminary data.</text>
</comment>
<evidence type="ECO:0000256" key="1">
    <source>
        <dbReference type="SAM" id="Phobius"/>
    </source>
</evidence>
<name>A0ABW7YXF6_9ACTN</name>
<gene>
    <name evidence="2" type="ORF">ACIBG2_23540</name>
</gene>
<proteinExistence type="predicted"/>
<evidence type="ECO:0000313" key="2">
    <source>
        <dbReference type="EMBL" id="MFI6500372.1"/>
    </source>
</evidence>
<keyword evidence="3" id="KW-1185">Reference proteome</keyword>
<organism evidence="2 3">
    <name type="scientific">Nonomuraea typhae</name>
    <dbReference type="NCBI Taxonomy" id="2603600"/>
    <lineage>
        <taxon>Bacteria</taxon>
        <taxon>Bacillati</taxon>
        <taxon>Actinomycetota</taxon>
        <taxon>Actinomycetes</taxon>
        <taxon>Streptosporangiales</taxon>
        <taxon>Streptosporangiaceae</taxon>
        <taxon>Nonomuraea</taxon>
    </lineage>
</organism>
<dbReference type="RefSeq" id="WP_397084237.1">
    <property type="nucleotide sequence ID" value="NZ_JBITGY010000006.1"/>
</dbReference>
<sequence>MRLLFTTFFASGAVFLSAPSGDITVAPERVEPGGLVTVKLACDVFSEASADSDAFGKLAVPGKRGASIQVTTEPGKYRVEGRCAPDANPLNDGWLVVEAAYPSGGAGTGDGATHLRAVGPAFSLGVGVLAAAVLLLLVRRARR</sequence>
<accession>A0ABW7YXF6</accession>
<dbReference type="Proteomes" id="UP001612741">
    <property type="component" value="Unassembled WGS sequence"/>
</dbReference>
<feature type="transmembrane region" description="Helical" evidence="1">
    <location>
        <begin position="117"/>
        <end position="138"/>
    </location>
</feature>
<evidence type="ECO:0008006" key="4">
    <source>
        <dbReference type="Google" id="ProtNLM"/>
    </source>
</evidence>
<keyword evidence="1" id="KW-0472">Membrane</keyword>
<evidence type="ECO:0000313" key="3">
    <source>
        <dbReference type="Proteomes" id="UP001612741"/>
    </source>
</evidence>
<keyword evidence="1" id="KW-0812">Transmembrane</keyword>
<protein>
    <recommendedName>
        <fullName evidence="4">Sortase</fullName>
    </recommendedName>
</protein>